<dbReference type="AlphaFoldDB" id="M5DVU1"/>
<dbReference type="Proteomes" id="UP000011866">
    <property type="component" value="Chromosome"/>
</dbReference>
<dbReference type="Pfam" id="PF14412">
    <property type="entry name" value="AHH"/>
    <property type="match status" value="1"/>
</dbReference>
<dbReference type="HOGENOM" id="CLU_100614_0_0_6"/>
<accession>M5DVU1</accession>
<protein>
    <submittedName>
        <fullName evidence="1">Uncharacterized protein</fullName>
    </submittedName>
</protein>
<proteinExistence type="predicted"/>
<dbReference type="KEGG" id="tol:TOL_3126"/>
<dbReference type="EMBL" id="HF680312">
    <property type="protein sequence ID" value="CCU73522.1"/>
    <property type="molecule type" value="Genomic_DNA"/>
</dbReference>
<dbReference type="eggNOG" id="ENOG502ZUI1">
    <property type="taxonomic scope" value="Bacteria"/>
</dbReference>
<evidence type="ECO:0000313" key="2">
    <source>
        <dbReference type="Proteomes" id="UP000011866"/>
    </source>
</evidence>
<dbReference type="RefSeq" id="WP_015488230.1">
    <property type="nucleotide sequence ID" value="NC_020888.1"/>
</dbReference>
<dbReference type="GeneID" id="79178512"/>
<sequence length="241" mass="27369">MELEYRNGVRITKFAHEKSAFEAALDEHERNLKAFYSVSSTSMVEADRKKAVADGIAFLARERAKLSTISQIQDQLLEYRAQGMAATNDNSDMWSRADAFDMLMSEGHHPTADLERNMAAEGIPKPSAEHSAHHICPGKGKIPALTRMTRIRLHTYGVRINDPANGIYLLCKDCSAPHWSMPESRGHRKYHNHDYEYLLWERISAMTNQDQIKTQLQVVGRIMQQNEPKTAIQKMKSGNTV</sequence>
<name>M5DVU1_9GAMM</name>
<dbReference type="PATRIC" id="fig|1298593.3.peg.3022"/>
<reference evidence="1 2" key="1">
    <citation type="journal article" date="2013" name="Genome Announc.">
        <title>Genome Sequence of Thalassolituus oleivorans MIL-1 (DSM 14913T).</title>
        <authorList>
            <person name="Golyshin P.N."/>
            <person name="Werner J."/>
            <person name="Chernikova T.N."/>
            <person name="Tran H."/>
            <person name="Ferrer M."/>
            <person name="Yakimov M.M."/>
            <person name="Teeling H."/>
            <person name="Golyshina O.V."/>
        </authorList>
    </citation>
    <scope>NUCLEOTIDE SEQUENCE [LARGE SCALE GENOMIC DNA]</scope>
    <source>
        <strain evidence="1 2">MIL-1</strain>
    </source>
</reference>
<gene>
    <name evidence="1" type="ORF">TOL_3126</name>
</gene>
<organism evidence="1 2">
    <name type="scientific">Thalassolituus oleivorans MIL-1</name>
    <dbReference type="NCBI Taxonomy" id="1298593"/>
    <lineage>
        <taxon>Bacteria</taxon>
        <taxon>Pseudomonadati</taxon>
        <taxon>Pseudomonadota</taxon>
        <taxon>Gammaproteobacteria</taxon>
        <taxon>Oceanospirillales</taxon>
        <taxon>Oceanospirillaceae</taxon>
        <taxon>Thalassolituus</taxon>
    </lineage>
</organism>
<dbReference type="InterPro" id="IPR032871">
    <property type="entry name" value="AHH_dom_containing"/>
</dbReference>
<keyword evidence="2" id="KW-1185">Reference proteome</keyword>
<evidence type="ECO:0000313" key="1">
    <source>
        <dbReference type="EMBL" id="CCU73522.1"/>
    </source>
</evidence>